<sequence>MNPSPDQVPERLTAKTSWLLKELAVQAGRLSHEAFGAAGAKPYWYPLLAALAEFGPSSQAELGRRCRIDRSDVVAAVNALVADGCVERTADPVDRRRNVITLTASGRERLGVLDERLAAVQRELLAPLDTSERTQLTDLLWRLLAERTPERGDRPAP</sequence>
<evidence type="ECO:0000313" key="3">
    <source>
        <dbReference type="Proteomes" id="UP001596413"/>
    </source>
</evidence>
<dbReference type="PRINTS" id="PR00598">
    <property type="entry name" value="HTHMARR"/>
</dbReference>
<dbReference type="Gene3D" id="1.10.10.10">
    <property type="entry name" value="Winged helix-like DNA-binding domain superfamily/Winged helix DNA-binding domain"/>
    <property type="match status" value="1"/>
</dbReference>
<feature type="domain" description="HTH marR-type" evidence="1">
    <location>
        <begin position="13"/>
        <end position="145"/>
    </location>
</feature>
<dbReference type="EMBL" id="JBHSZO010000005">
    <property type="protein sequence ID" value="MFC7217552.1"/>
    <property type="molecule type" value="Genomic_DNA"/>
</dbReference>
<dbReference type="Proteomes" id="UP001596413">
    <property type="component" value="Unassembled WGS sequence"/>
</dbReference>
<dbReference type="RefSeq" id="WP_386412372.1">
    <property type="nucleotide sequence ID" value="NZ_JBHSZO010000005.1"/>
</dbReference>
<accession>A0ABW2GAH8</accession>
<dbReference type="PROSITE" id="PS50995">
    <property type="entry name" value="HTH_MARR_2"/>
    <property type="match status" value="1"/>
</dbReference>
<evidence type="ECO:0000313" key="2">
    <source>
        <dbReference type="EMBL" id="MFC7217552.1"/>
    </source>
</evidence>
<dbReference type="InterPro" id="IPR039422">
    <property type="entry name" value="MarR/SlyA-like"/>
</dbReference>
<protein>
    <submittedName>
        <fullName evidence="2">MarR family winged helix-turn-helix transcriptional regulator</fullName>
    </submittedName>
</protein>
<dbReference type="Pfam" id="PF12802">
    <property type="entry name" value="MarR_2"/>
    <property type="match status" value="1"/>
</dbReference>
<reference evidence="3" key="1">
    <citation type="journal article" date="2019" name="Int. J. Syst. Evol. Microbiol.">
        <title>The Global Catalogue of Microorganisms (GCM) 10K type strain sequencing project: providing services to taxonomists for standard genome sequencing and annotation.</title>
        <authorList>
            <consortium name="The Broad Institute Genomics Platform"/>
            <consortium name="The Broad Institute Genome Sequencing Center for Infectious Disease"/>
            <person name="Wu L."/>
            <person name="Ma J."/>
        </authorList>
    </citation>
    <scope>NUCLEOTIDE SEQUENCE [LARGE SCALE GENOMIC DNA]</scope>
    <source>
        <strain evidence="3">CGMCC 1.13681</strain>
    </source>
</reference>
<keyword evidence="3" id="KW-1185">Reference proteome</keyword>
<gene>
    <name evidence="2" type="ORF">ACFQLX_05090</name>
</gene>
<dbReference type="SUPFAM" id="SSF46785">
    <property type="entry name" value="Winged helix' DNA-binding domain"/>
    <property type="match status" value="1"/>
</dbReference>
<proteinExistence type="predicted"/>
<organism evidence="2 3">
    <name type="scientific">Streptomyces polyrhachis</name>
    <dbReference type="NCBI Taxonomy" id="1282885"/>
    <lineage>
        <taxon>Bacteria</taxon>
        <taxon>Bacillati</taxon>
        <taxon>Actinomycetota</taxon>
        <taxon>Actinomycetes</taxon>
        <taxon>Kitasatosporales</taxon>
        <taxon>Streptomycetaceae</taxon>
        <taxon>Streptomyces</taxon>
    </lineage>
</organism>
<dbReference type="InterPro" id="IPR036390">
    <property type="entry name" value="WH_DNA-bd_sf"/>
</dbReference>
<dbReference type="InterPro" id="IPR036388">
    <property type="entry name" value="WH-like_DNA-bd_sf"/>
</dbReference>
<dbReference type="PANTHER" id="PTHR33164:SF95">
    <property type="entry name" value="TRANSCRIPTIONAL REGULATOR"/>
    <property type="match status" value="1"/>
</dbReference>
<dbReference type="PANTHER" id="PTHR33164">
    <property type="entry name" value="TRANSCRIPTIONAL REGULATOR, MARR FAMILY"/>
    <property type="match status" value="1"/>
</dbReference>
<dbReference type="SMART" id="SM00347">
    <property type="entry name" value="HTH_MARR"/>
    <property type="match status" value="1"/>
</dbReference>
<name>A0ABW2GAH8_9ACTN</name>
<evidence type="ECO:0000259" key="1">
    <source>
        <dbReference type="PROSITE" id="PS50995"/>
    </source>
</evidence>
<comment type="caution">
    <text evidence="2">The sequence shown here is derived from an EMBL/GenBank/DDBJ whole genome shotgun (WGS) entry which is preliminary data.</text>
</comment>
<dbReference type="InterPro" id="IPR000835">
    <property type="entry name" value="HTH_MarR-typ"/>
</dbReference>